<feature type="coiled-coil region" evidence="1">
    <location>
        <begin position="94"/>
        <end position="121"/>
    </location>
</feature>
<gene>
    <name evidence="2" type="ORF">C1H76_4903</name>
</gene>
<evidence type="ECO:0000313" key="2">
    <source>
        <dbReference type="EMBL" id="TKX22868.1"/>
    </source>
</evidence>
<evidence type="ECO:0000256" key="1">
    <source>
        <dbReference type="SAM" id="Coils"/>
    </source>
</evidence>
<proteinExistence type="predicted"/>
<dbReference type="AlphaFoldDB" id="A0A4U7AWE2"/>
<reference evidence="2 3" key="1">
    <citation type="submission" date="2018-02" db="EMBL/GenBank/DDBJ databases">
        <title>Draft genome sequences of Elsinoe sp., causing black scab on jojoba.</title>
        <authorList>
            <person name="Stodart B."/>
            <person name="Jeffress S."/>
            <person name="Ash G."/>
            <person name="Arun Chinnappa K."/>
        </authorList>
    </citation>
    <scope>NUCLEOTIDE SEQUENCE [LARGE SCALE GENOMIC DNA]</scope>
    <source>
        <strain evidence="2 3">Hillstone_2</strain>
    </source>
</reference>
<dbReference type="EMBL" id="PTQR01000060">
    <property type="protein sequence ID" value="TKX22868.1"/>
    <property type="molecule type" value="Genomic_DNA"/>
</dbReference>
<comment type="caution">
    <text evidence="2">The sequence shown here is derived from an EMBL/GenBank/DDBJ whole genome shotgun (WGS) entry which is preliminary data.</text>
</comment>
<name>A0A4U7AWE2_9PEZI</name>
<sequence length="131" mass="14827">MLKSLVLSMISTRRDRRVQVLWAQLSDSDQTNLTNMQVEETYKSKAESAELSLALNTLQQTHSTAQIQHEEPLGRVNDQLNSALTEIDMQKARYDSLLRDYEELTVANTALTEKNNSLEGDIGTAEMKIQL</sequence>
<evidence type="ECO:0000313" key="3">
    <source>
        <dbReference type="Proteomes" id="UP000308133"/>
    </source>
</evidence>
<protein>
    <submittedName>
        <fullName evidence="2">Uncharacterized protein</fullName>
    </submittedName>
</protein>
<dbReference type="Proteomes" id="UP000308133">
    <property type="component" value="Unassembled WGS sequence"/>
</dbReference>
<keyword evidence="1" id="KW-0175">Coiled coil</keyword>
<accession>A0A4U7AWE2</accession>
<organism evidence="2 3">
    <name type="scientific">Elsinoe australis</name>
    <dbReference type="NCBI Taxonomy" id="40998"/>
    <lineage>
        <taxon>Eukaryota</taxon>
        <taxon>Fungi</taxon>
        <taxon>Dikarya</taxon>
        <taxon>Ascomycota</taxon>
        <taxon>Pezizomycotina</taxon>
        <taxon>Dothideomycetes</taxon>
        <taxon>Dothideomycetidae</taxon>
        <taxon>Myriangiales</taxon>
        <taxon>Elsinoaceae</taxon>
        <taxon>Elsinoe</taxon>
    </lineage>
</organism>